<evidence type="ECO:0000313" key="2">
    <source>
        <dbReference type="EMBL" id="TCO17817.1"/>
    </source>
</evidence>
<dbReference type="Proteomes" id="UP000295818">
    <property type="component" value="Unassembled WGS sequence"/>
</dbReference>
<dbReference type="PROSITE" id="PS51186">
    <property type="entry name" value="GNAT"/>
    <property type="match status" value="1"/>
</dbReference>
<sequence>MDAVEIRKARAEDLEGVVASSAALFAEDSGTRDPLRNADWPEVHGAKWVADLLEDPDALVLVASDPAVVGHLVGTFSPPSDMWTVARAELVSMYVRDTHRTQGIGTRMVDAFTEWAKSRGATRLHVTAYATNNPALHLYHSCGFTPNSITLNKDL</sequence>
<keyword evidence="3" id="KW-1185">Reference proteome</keyword>
<proteinExistence type="predicted"/>
<evidence type="ECO:0000313" key="3">
    <source>
        <dbReference type="Proteomes" id="UP000295818"/>
    </source>
</evidence>
<dbReference type="EMBL" id="SLWM01000013">
    <property type="protein sequence ID" value="TCO17817.1"/>
    <property type="molecule type" value="Genomic_DNA"/>
</dbReference>
<dbReference type="Gene3D" id="3.40.630.30">
    <property type="match status" value="1"/>
</dbReference>
<dbReference type="PANTHER" id="PTHR43072:SF60">
    <property type="entry name" value="L-2,4-DIAMINOBUTYRIC ACID ACETYLTRANSFERASE"/>
    <property type="match status" value="1"/>
</dbReference>
<dbReference type="InterPro" id="IPR000182">
    <property type="entry name" value="GNAT_dom"/>
</dbReference>
<dbReference type="CDD" id="cd04301">
    <property type="entry name" value="NAT_SF"/>
    <property type="match status" value="1"/>
</dbReference>
<name>A0ABY2BE79_9ACTN</name>
<dbReference type="InterPro" id="IPR016181">
    <property type="entry name" value="Acyl_CoA_acyltransferase"/>
</dbReference>
<dbReference type="RefSeq" id="WP_132192058.1">
    <property type="nucleotide sequence ID" value="NZ_SLWM01000013.1"/>
</dbReference>
<organism evidence="2 3">
    <name type="scientific">Kribbella orskensis</name>
    <dbReference type="NCBI Taxonomy" id="2512216"/>
    <lineage>
        <taxon>Bacteria</taxon>
        <taxon>Bacillati</taxon>
        <taxon>Actinomycetota</taxon>
        <taxon>Actinomycetes</taxon>
        <taxon>Propionibacteriales</taxon>
        <taxon>Kribbellaceae</taxon>
        <taxon>Kribbella</taxon>
    </lineage>
</organism>
<dbReference type="SUPFAM" id="SSF55729">
    <property type="entry name" value="Acyl-CoA N-acyltransferases (Nat)"/>
    <property type="match status" value="1"/>
</dbReference>
<comment type="caution">
    <text evidence="2">The sequence shown here is derived from an EMBL/GenBank/DDBJ whole genome shotgun (WGS) entry which is preliminary data.</text>
</comment>
<accession>A0ABY2BE79</accession>
<protein>
    <submittedName>
        <fullName evidence="2">Ribosomal protein S18 acetylase RimI-like enzyme</fullName>
    </submittedName>
</protein>
<reference evidence="2 3" key="1">
    <citation type="journal article" date="2015" name="Stand. Genomic Sci.">
        <title>Genomic Encyclopedia of Bacterial and Archaeal Type Strains, Phase III: the genomes of soil and plant-associated and newly described type strains.</title>
        <authorList>
            <person name="Whitman W.B."/>
            <person name="Woyke T."/>
            <person name="Klenk H.P."/>
            <person name="Zhou Y."/>
            <person name="Lilburn T.G."/>
            <person name="Beck B.J."/>
            <person name="De Vos P."/>
            <person name="Vandamme P."/>
            <person name="Eisen J.A."/>
            <person name="Garrity G."/>
            <person name="Hugenholtz P."/>
            <person name="Kyrpides N.C."/>
        </authorList>
    </citation>
    <scope>NUCLEOTIDE SEQUENCE [LARGE SCALE GENOMIC DNA]</scope>
    <source>
        <strain evidence="2 3">VKM Ac-2538</strain>
    </source>
</reference>
<dbReference type="Pfam" id="PF00583">
    <property type="entry name" value="Acetyltransf_1"/>
    <property type="match status" value="1"/>
</dbReference>
<gene>
    <name evidence="2" type="ORF">EV644_11347</name>
</gene>
<feature type="domain" description="N-acetyltransferase" evidence="1">
    <location>
        <begin position="4"/>
        <end position="155"/>
    </location>
</feature>
<evidence type="ECO:0000259" key="1">
    <source>
        <dbReference type="PROSITE" id="PS51186"/>
    </source>
</evidence>
<dbReference type="PANTHER" id="PTHR43072">
    <property type="entry name" value="N-ACETYLTRANSFERASE"/>
    <property type="match status" value="1"/>
</dbReference>